<gene>
    <name evidence="2" type="ORF">BLA23254_00307</name>
</gene>
<dbReference type="Gene3D" id="3.40.50.1820">
    <property type="entry name" value="alpha/beta hydrolase"/>
    <property type="match status" value="1"/>
</dbReference>
<dbReference type="Proteomes" id="UP000494218">
    <property type="component" value="Unassembled WGS sequence"/>
</dbReference>
<sequence>MSDNTDQSGGGSPFGDEAEKEVVQQVGRTDKDGASVGHFTLTPASDTRSKELLCDVRPIIPVIFLPGVMGSPLINSVTGEEMFFAPNTDGMLGDLGALPTLISMWFKGAATREKQFDPTVAEVTPFGPVSAGKHEKGDSAIQYVDEAEARRRGWGSVYRSSYQPLLAWLQEQLNEPKHMGKTKGAWAEAAPDGKKWALKPVLDTEPSDYGANDAGKQGRGQAITEESEVFKHFLKYQYRVYAIGYNWLQSNEKSAKQVIDGANFEDKKTGQKMRLMGINEIINENDSGKAIILTHSMGGLVARMAIAMHGAMNLFHGVFHNVLPATGAPIAAKRFRTGGGSEGGKNGFINGALLGSNADEFVAVAANAPGALELLPMPDYHQGEAWWIFARLDGTPVLKLPQQGSAYKEIYANSKWYGLVPEQSFSLLDPEGMVKKRLGSDAKDNDVFEYFNDVMRVVTDNQNGIRDKYHDRTYVTYGNGELRPRGSAESADNHGKPAIEQGKKLADLLAWGTVMWKGNIPEGVTEDELRAARFLGEKHDDSHTGRLRVHLDSRDITVEFEVQKTAKLPPGCDAPDAKKNGIIPGDSTVPVWSAEAPAHSAEGGAAHGVQVIFDQGGYVHQDSYNHPWVRWALLYSIAQIATDAPEPKC</sequence>
<feature type="region of interest" description="Disordered" evidence="1">
    <location>
        <begin position="1"/>
        <end position="42"/>
    </location>
</feature>
<evidence type="ECO:0008006" key="4">
    <source>
        <dbReference type="Google" id="ProtNLM"/>
    </source>
</evidence>
<evidence type="ECO:0000313" key="2">
    <source>
        <dbReference type="EMBL" id="VWB10149.1"/>
    </source>
</evidence>
<dbReference type="RefSeq" id="WP_175029685.1">
    <property type="nucleotide sequence ID" value="NZ_CABVPW010000001.1"/>
</dbReference>
<dbReference type="SUPFAM" id="SSF53474">
    <property type="entry name" value="alpha/beta-Hydrolases"/>
    <property type="match status" value="1"/>
</dbReference>
<dbReference type="InterPro" id="IPR029058">
    <property type="entry name" value="AB_hydrolase_fold"/>
</dbReference>
<organism evidence="2 3">
    <name type="scientific">Burkholderia lata (strain ATCC 17760 / DSM 23089 / LMG 22485 / NCIMB 9086 / R18194 / 383)</name>
    <dbReference type="NCBI Taxonomy" id="482957"/>
    <lineage>
        <taxon>Bacteria</taxon>
        <taxon>Pseudomonadati</taxon>
        <taxon>Pseudomonadota</taxon>
        <taxon>Betaproteobacteria</taxon>
        <taxon>Burkholderiales</taxon>
        <taxon>Burkholderiaceae</taxon>
        <taxon>Burkholderia</taxon>
        <taxon>Burkholderia cepacia complex</taxon>
    </lineage>
</organism>
<accession>A0A6P2GZV5</accession>
<proteinExistence type="predicted"/>
<reference evidence="2 3" key="1">
    <citation type="submission" date="2019-09" db="EMBL/GenBank/DDBJ databases">
        <authorList>
            <person name="Depoorter E."/>
        </authorList>
    </citation>
    <scope>NUCLEOTIDE SEQUENCE [LARGE SCALE GENOMIC DNA]</scope>
    <source>
        <strain evidence="2">LMG 23254</strain>
    </source>
</reference>
<dbReference type="EMBL" id="CABVPW010000001">
    <property type="protein sequence ID" value="VWB10149.1"/>
    <property type="molecule type" value="Genomic_DNA"/>
</dbReference>
<protein>
    <recommendedName>
        <fullName evidence="4">Alpha/beta hydrolase</fullName>
    </recommendedName>
</protein>
<name>A0A6P2GZV5_BURL3</name>
<dbReference type="AlphaFoldDB" id="A0A6P2GZV5"/>
<evidence type="ECO:0000256" key="1">
    <source>
        <dbReference type="SAM" id="MobiDB-lite"/>
    </source>
</evidence>
<evidence type="ECO:0000313" key="3">
    <source>
        <dbReference type="Proteomes" id="UP000494218"/>
    </source>
</evidence>